<keyword evidence="2" id="KW-1185">Reference proteome</keyword>
<evidence type="ECO:0000313" key="2">
    <source>
        <dbReference type="Proteomes" id="UP001164959"/>
    </source>
</evidence>
<protein>
    <recommendedName>
        <fullName evidence="3">GNAT family N-acetyltransferase</fullName>
    </recommendedName>
</protein>
<accession>A0ABY6PBA5</accession>
<organism evidence="1 2">
    <name type="scientific">Streptomyces endophytica</name>
    <dbReference type="NCBI Taxonomy" id="2991496"/>
    <lineage>
        <taxon>Bacteria</taxon>
        <taxon>Bacillati</taxon>
        <taxon>Actinomycetota</taxon>
        <taxon>Actinomycetes</taxon>
        <taxon>Kitasatosporales</taxon>
        <taxon>Streptomycetaceae</taxon>
        <taxon>Streptomyces</taxon>
    </lineage>
</organism>
<sequence length="71" mass="7757">MVAVTLTDDFRDALASFDTALLPDVAQGWAAAGDFFTPPDPDSLTRFLTELAALARRAVSRGQHLYCWICP</sequence>
<dbReference type="RefSeq" id="WP_265362430.1">
    <property type="nucleotide sequence ID" value="NZ_CP110636.1"/>
</dbReference>
<dbReference type="Proteomes" id="UP001164959">
    <property type="component" value="Chromosome"/>
</dbReference>
<name>A0ABY6PBA5_9ACTN</name>
<reference evidence="1" key="1">
    <citation type="submission" date="2022-11" db="EMBL/GenBank/DDBJ databases">
        <title>Identification and genomic analyses of a novel endophytic actinobacterium Streptomyces endophytica sp. nov. with potential for biocontrol of Yam anthracnose.</title>
        <authorList>
            <person name="Huang X."/>
        </authorList>
    </citation>
    <scope>NUCLEOTIDE SEQUENCE</scope>
    <source>
        <strain evidence="1">HNM0140</strain>
    </source>
</reference>
<dbReference type="EMBL" id="CP110636">
    <property type="protein sequence ID" value="UZJ31056.1"/>
    <property type="molecule type" value="Genomic_DNA"/>
</dbReference>
<evidence type="ECO:0000313" key="1">
    <source>
        <dbReference type="EMBL" id="UZJ31056.1"/>
    </source>
</evidence>
<evidence type="ECO:0008006" key="3">
    <source>
        <dbReference type="Google" id="ProtNLM"/>
    </source>
</evidence>
<proteinExistence type="predicted"/>
<gene>
    <name evidence="1" type="ORF">OJ254_12775</name>
</gene>